<keyword evidence="3" id="KW-1185">Reference proteome</keyword>
<dbReference type="AlphaFoldDB" id="A0A1Y2I8G8"/>
<sequence length="164" mass="17817">MLASGRAGLTFCLGEATAERLGLGCGCDPVGRVVCARASTNQWMPMRTRPSRDSYKFAPFHHPRSPYARKGGWESVSARGTAFYGDTNHCSPCCILRFSPTLGCLNHSAPSVIWFWVPSDLPHNDVKTMAARSGPGNVTKSRSGARHDHVRCGHDPLCAACSRR</sequence>
<protein>
    <submittedName>
        <fullName evidence="2">Uncharacterized protein</fullName>
    </submittedName>
</protein>
<organism evidence="2 3">
    <name type="scientific">Trametes coccinea (strain BRFM310)</name>
    <name type="common">Pycnoporus coccineus</name>
    <dbReference type="NCBI Taxonomy" id="1353009"/>
    <lineage>
        <taxon>Eukaryota</taxon>
        <taxon>Fungi</taxon>
        <taxon>Dikarya</taxon>
        <taxon>Basidiomycota</taxon>
        <taxon>Agaricomycotina</taxon>
        <taxon>Agaricomycetes</taxon>
        <taxon>Polyporales</taxon>
        <taxon>Polyporaceae</taxon>
        <taxon>Trametes</taxon>
    </lineage>
</organism>
<dbReference type="EMBL" id="KZ084174">
    <property type="protein sequence ID" value="OSC96580.1"/>
    <property type="molecule type" value="Genomic_DNA"/>
</dbReference>
<evidence type="ECO:0000313" key="1">
    <source>
        <dbReference type="EMBL" id="OSC96580.1"/>
    </source>
</evidence>
<proteinExistence type="predicted"/>
<dbReference type="EMBL" id="KZ084152">
    <property type="protein sequence ID" value="OSC97408.1"/>
    <property type="molecule type" value="Genomic_DNA"/>
</dbReference>
<reference evidence="2 3" key="1">
    <citation type="journal article" date="2015" name="Biotechnol. Biofuels">
        <title>Enhanced degradation of softwood versus hardwood by the white-rot fungus Pycnoporus coccineus.</title>
        <authorList>
            <person name="Couturier M."/>
            <person name="Navarro D."/>
            <person name="Chevret D."/>
            <person name="Henrissat B."/>
            <person name="Piumi F."/>
            <person name="Ruiz-Duenas F.J."/>
            <person name="Martinez A.T."/>
            <person name="Grigoriev I.V."/>
            <person name="Riley R."/>
            <person name="Lipzen A."/>
            <person name="Berrin J.G."/>
            <person name="Master E.R."/>
            <person name="Rosso M.N."/>
        </authorList>
    </citation>
    <scope>NUCLEOTIDE SEQUENCE [LARGE SCALE GENOMIC DNA]</scope>
    <source>
        <strain evidence="2 3">BRFM310</strain>
    </source>
</reference>
<dbReference type="Proteomes" id="UP000193067">
    <property type="component" value="Unassembled WGS sequence"/>
</dbReference>
<evidence type="ECO:0000313" key="2">
    <source>
        <dbReference type="EMBL" id="OSC97408.1"/>
    </source>
</evidence>
<evidence type="ECO:0000313" key="3">
    <source>
        <dbReference type="Proteomes" id="UP000193067"/>
    </source>
</evidence>
<gene>
    <name evidence="2" type="ORF">PYCCODRAFT_1142209</name>
    <name evidence="1" type="ORF">PYCCODRAFT_1265980</name>
</gene>
<name>A0A1Y2I8G8_TRAC3</name>
<accession>A0A1Y2I8G8</accession>